<protein>
    <recommendedName>
        <fullName evidence="3">N-acetyltransferase domain-containing protein</fullName>
    </recommendedName>
</protein>
<keyword evidence="1" id="KW-0808">Transferase</keyword>
<dbReference type="PANTHER" id="PTHR43877:SF2">
    <property type="entry name" value="AMINOALKYLPHOSPHONATE N-ACETYLTRANSFERASE-RELATED"/>
    <property type="match status" value="1"/>
</dbReference>
<dbReference type="EMBL" id="UINC01005721">
    <property type="protein sequence ID" value="SVA23138.1"/>
    <property type="molecule type" value="Genomic_DNA"/>
</dbReference>
<name>A0A381U6E4_9ZZZZ</name>
<dbReference type="Gene3D" id="3.40.630.30">
    <property type="match status" value="1"/>
</dbReference>
<feature type="domain" description="N-acetyltransferase" evidence="3">
    <location>
        <begin position="28"/>
        <end position="172"/>
    </location>
</feature>
<dbReference type="AlphaFoldDB" id="A0A381U6E4"/>
<dbReference type="InterPro" id="IPR016181">
    <property type="entry name" value="Acyl_CoA_acyltransferase"/>
</dbReference>
<evidence type="ECO:0000313" key="4">
    <source>
        <dbReference type="EMBL" id="SVA23138.1"/>
    </source>
</evidence>
<dbReference type="SUPFAM" id="SSF55729">
    <property type="entry name" value="Acyl-CoA N-acyltransferases (Nat)"/>
    <property type="match status" value="1"/>
</dbReference>
<keyword evidence="2" id="KW-0012">Acyltransferase</keyword>
<accession>A0A381U6E4</accession>
<dbReference type="PROSITE" id="PS51186">
    <property type="entry name" value="GNAT"/>
    <property type="match status" value="1"/>
</dbReference>
<sequence length="178" mass="20398">METQVTTFYLELRSLEEFTPSAAEVPDLEIREARIACPELGRFLYTAVGRAWRWSDRLNWAYSTWLAHLERPQVEVWIAYLDGVIAGYVEFEHQPEESVEIAYFGLLRQFMGKGIGGLLLSDTVERAFHNGAKRVWLHTCSLDSPRAMKNYRARGFVPFDEETTLVEVPPAPADAEGW</sequence>
<evidence type="ECO:0000256" key="1">
    <source>
        <dbReference type="ARBA" id="ARBA00022679"/>
    </source>
</evidence>
<dbReference type="InterPro" id="IPR050832">
    <property type="entry name" value="Bact_Acetyltransf"/>
</dbReference>
<dbReference type="Pfam" id="PF00583">
    <property type="entry name" value="Acetyltransf_1"/>
    <property type="match status" value="1"/>
</dbReference>
<gene>
    <name evidence="4" type="ORF">METZ01_LOCUS75992</name>
</gene>
<dbReference type="CDD" id="cd04301">
    <property type="entry name" value="NAT_SF"/>
    <property type="match status" value="1"/>
</dbReference>
<proteinExistence type="predicted"/>
<dbReference type="PANTHER" id="PTHR43877">
    <property type="entry name" value="AMINOALKYLPHOSPHONATE N-ACETYLTRANSFERASE-RELATED-RELATED"/>
    <property type="match status" value="1"/>
</dbReference>
<evidence type="ECO:0000259" key="3">
    <source>
        <dbReference type="PROSITE" id="PS51186"/>
    </source>
</evidence>
<dbReference type="InterPro" id="IPR000182">
    <property type="entry name" value="GNAT_dom"/>
</dbReference>
<dbReference type="GO" id="GO:0016747">
    <property type="term" value="F:acyltransferase activity, transferring groups other than amino-acyl groups"/>
    <property type="evidence" value="ECO:0007669"/>
    <property type="project" value="InterPro"/>
</dbReference>
<reference evidence="4" key="1">
    <citation type="submission" date="2018-05" db="EMBL/GenBank/DDBJ databases">
        <authorList>
            <person name="Lanie J.A."/>
            <person name="Ng W.-L."/>
            <person name="Kazmierczak K.M."/>
            <person name="Andrzejewski T.M."/>
            <person name="Davidsen T.M."/>
            <person name="Wayne K.J."/>
            <person name="Tettelin H."/>
            <person name="Glass J.I."/>
            <person name="Rusch D."/>
            <person name="Podicherti R."/>
            <person name="Tsui H.-C.T."/>
            <person name="Winkler M.E."/>
        </authorList>
    </citation>
    <scope>NUCLEOTIDE SEQUENCE</scope>
</reference>
<organism evidence="4">
    <name type="scientific">marine metagenome</name>
    <dbReference type="NCBI Taxonomy" id="408172"/>
    <lineage>
        <taxon>unclassified sequences</taxon>
        <taxon>metagenomes</taxon>
        <taxon>ecological metagenomes</taxon>
    </lineage>
</organism>
<evidence type="ECO:0000256" key="2">
    <source>
        <dbReference type="ARBA" id="ARBA00023315"/>
    </source>
</evidence>